<evidence type="ECO:0000256" key="5">
    <source>
        <dbReference type="HAMAP-Rule" id="MF_00223"/>
    </source>
</evidence>
<dbReference type="PANTHER" id="PTHR11109:SF7">
    <property type="entry name" value="GTP CYCLOHYDROLASE 1"/>
    <property type="match status" value="1"/>
</dbReference>
<dbReference type="HAMAP" id="MF_00223">
    <property type="entry name" value="FolE"/>
    <property type="match status" value="1"/>
</dbReference>
<evidence type="ECO:0000256" key="1">
    <source>
        <dbReference type="ARBA" id="ARBA00001052"/>
    </source>
</evidence>
<evidence type="ECO:0000259" key="6">
    <source>
        <dbReference type="Pfam" id="PF01227"/>
    </source>
</evidence>
<dbReference type="UniPathway" id="UPA00848">
    <property type="reaction ID" value="UER00151"/>
</dbReference>
<dbReference type="GO" id="GO:0046654">
    <property type="term" value="P:tetrahydrofolate biosynthetic process"/>
    <property type="evidence" value="ECO:0007669"/>
    <property type="project" value="UniProtKB-UniRule"/>
</dbReference>
<gene>
    <name evidence="5" type="primary">folE</name>
    <name evidence="7" type="ORF">SAMN05660299_00036</name>
</gene>
<dbReference type="GO" id="GO:0005737">
    <property type="term" value="C:cytoplasm"/>
    <property type="evidence" value="ECO:0007669"/>
    <property type="project" value="TreeGrafter"/>
</dbReference>
<dbReference type="GO" id="GO:0005525">
    <property type="term" value="F:GTP binding"/>
    <property type="evidence" value="ECO:0007669"/>
    <property type="project" value="UniProtKB-KW"/>
</dbReference>
<name>A0A1G9PYC5_9FIRM</name>
<dbReference type="InterPro" id="IPR018234">
    <property type="entry name" value="GTP_CycHdrlase_I_CS"/>
</dbReference>
<evidence type="ECO:0000256" key="3">
    <source>
        <dbReference type="ARBA" id="ARBA00022563"/>
    </source>
</evidence>
<evidence type="ECO:0000256" key="4">
    <source>
        <dbReference type="ARBA" id="ARBA00022801"/>
    </source>
</evidence>
<reference evidence="7 8" key="1">
    <citation type="submission" date="2016-10" db="EMBL/GenBank/DDBJ databases">
        <authorList>
            <person name="de Groot N.N."/>
        </authorList>
    </citation>
    <scope>NUCLEOTIDE SEQUENCE [LARGE SCALE GENOMIC DNA]</scope>
    <source>
        <strain evidence="7 8">DSM 16981</strain>
    </source>
</reference>
<dbReference type="InterPro" id="IPR043133">
    <property type="entry name" value="GTP-CH-I_C/QueF"/>
</dbReference>
<keyword evidence="5" id="KW-0547">Nucleotide-binding</keyword>
<dbReference type="InterPro" id="IPR020602">
    <property type="entry name" value="GTP_CycHdrlase_I_dom"/>
</dbReference>
<dbReference type="EMBL" id="FNHQ01000001">
    <property type="protein sequence ID" value="SDM03491.1"/>
    <property type="molecule type" value="Genomic_DNA"/>
</dbReference>
<accession>A0A1G9PYC5</accession>
<comment type="catalytic activity">
    <reaction evidence="1 5">
        <text>GTP + H2O = 7,8-dihydroneopterin 3'-triphosphate + formate + H(+)</text>
        <dbReference type="Rhea" id="RHEA:17473"/>
        <dbReference type="ChEBI" id="CHEBI:15377"/>
        <dbReference type="ChEBI" id="CHEBI:15378"/>
        <dbReference type="ChEBI" id="CHEBI:15740"/>
        <dbReference type="ChEBI" id="CHEBI:37565"/>
        <dbReference type="ChEBI" id="CHEBI:58462"/>
        <dbReference type="EC" id="3.5.4.16"/>
    </reaction>
</comment>
<dbReference type="GO" id="GO:0003934">
    <property type="term" value="F:GTP cyclohydrolase I activity"/>
    <property type="evidence" value="ECO:0007669"/>
    <property type="project" value="UniProtKB-UniRule"/>
</dbReference>
<dbReference type="EC" id="3.5.4.16" evidence="5"/>
<feature type="binding site" evidence="5">
    <location>
        <position position="151"/>
    </location>
    <ligand>
        <name>Zn(2+)</name>
        <dbReference type="ChEBI" id="CHEBI:29105"/>
    </ligand>
</feature>
<dbReference type="NCBIfam" id="NF006826">
    <property type="entry name" value="PRK09347.1-3"/>
    <property type="match status" value="1"/>
</dbReference>
<keyword evidence="5" id="KW-0342">GTP-binding</keyword>
<dbReference type="InterPro" id="IPR043134">
    <property type="entry name" value="GTP-CH-I_N"/>
</dbReference>
<keyword evidence="8" id="KW-1185">Reference proteome</keyword>
<comment type="pathway">
    <text evidence="2 5">Cofactor biosynthesis; 7,8-dihydroneopterin triphosphate biosynthesis; 7,8-dihydroneopterin triphosphate from GTP: step 1/1.</text>
</comment>
<dbReference type="AlphaFoldDB" id="A0A1G9PYC5"/>
<dbReference type="SUPFAM" id="SSF55620">
    <property type="entry name" value="Tetrahydrobiopterin biosynthesis enzymes-like"/>
    <property type="match status" value="1"/>
</dbReference>
<dbReference type="Gene3D" id="3.30.1130.10">
    <property type="match status" value="1"/>
</dbReference>
<keyword evidence="5" id="KW-0862">Zinc</keyword>
<comment type="similarity">
    <text evidence="5">Belongs to the GTP cyclohydrolase I family.</text>
</comment>
<keyword evidence="4 5" id="KW-0378">Hydrolase</keyword>
<dbReference type="RefSeq" id="WP_091647134.1">
    <property type="nucleotide sequence ID" value="NZ_FNHQ01000001.1"/>
</dbReference>
<feature type="domain" description="GTP cyclohydrolase I" evidence="6">
    <location>
        <begin position="12"/>
        <end position="185"/>
    </location>
</feature>
<dbReference type="PANTHER" id="PTHR11109">
    <property type="entry name" value="GTP CYCLOHYDROLASE I"/>
    <property type="match status" value="1"/>
</dbReference>
<proteinExistence type="inferred from homology"/>
<dbReference type="OrthoDB" id="9801207at2"/>
<organism evidence="7 8">
    <name type="scientific">Megasphaera paucivorans</name>
    <dbReference type="NCBI Taxonomy" id="349095"/>
    <lineage>
        <taxon>Bacteria</taxon>
        <taxon>Bacillati</taxon>
        <taxon>Bacillota</taxon>
        <taxon>Negativicutes</taxon>
        <taxon>Veillonellales</taxon>
        <taxon>Veillonellaceae</taxon>
        <taxon>Megasphaera</taxon>
    </lineage>
</organism>
<dbReference type="GO" id="GO:0006729">
    <property type="term" value="P:tetrahydrobiopterin biosynthetic process"/>
    <property type="evidence" value="ECO:0007669"/>
    <property type="project" value="TreeGrafter"/>
</dbReference>
<dbReference type="Gene3D" id="1.10.286.10">
    <property type="match status" value="1"/>
</dbReference>
<keyword evidence="5" id="KW-0479">Metal-binding</keyword>
<sequence length="194" mass="21530">MIEHKINPKAIAAMTAFLEALGVDLKKLGMEKTPYRVAEAYTAFFSGLQESPDTQWGELIKTSSNGLVAVRNLRFYSICEHHLLPFFGTVQIAYYPHNGQIAGFGHFADVVSVLTRRPQLQERLTSQICDSINAGVHAEGVLVIVQATHLCLTMRNSTALDSDIITAVSSGRLKEGTEQYMEAWKLLTRKDSDE</sequence>
<evidence type="ECO:0000256" key="2">
    <source>
        <dbReference type="ARBA" id="ARBA00005080"/>
    </source>
</evidence>
<dbReference type="GO" id="GO:0006730">
    <property type="term" value="P:one-carbon metabolic process"/>
    <property type="evidence" value="ECO:0007669"/>
    <property type="project" value="UniProtKB-UniRule"/>
</dbReference>
<dbReference type="InterPro" id="IPR001474">
    <property type="entry name" value="GTP_CycHdrlase_I"/>
</dbReference>
<protein>
    <recommendedName>
        <fullName evidence="5">GTP cyclohydrolase 1</fullName>
        <ecNumber evidence="5">3.5.4.16</ecNumber>
    </recommendedName>
    <alternativeName>
        <fullName evidence="5">GTP cyclohydrolase I</fullName>
        <shortName evidence="5">GTP-CH-I</shortName>
    </alternativeName>
</protein>
<keyword evidence="3 5" id="KW-0554">One-carbon metabolism</keyword>
<evidence type="ECO:0000313" key="8">
    <source>
        <dbReference type="Proteomes" id="UP000199309"/>
    </source>
</evidence>
<dbReference type="PROSITE" id="PS00859">
    <property type="entry name" value="GTP_CYCLOHYDROL_1_1"/>
    <property type="match status" value="1"/>
</dbReference>
<dbReference type="Pfam" id="PF01227">
    <property type="entry name" value="GTP_cyclohydroI"/>
    <property type="match status" value="1"/>
</dbReference>
<dbReference type="GO" id="GO:0008270">
    <property type="term" value="F:zinc ion binding"/>
    <property type="evidence" value="ECO:0007669"/>
    <property type="project" value="UniProtKB-UniRule"/>
</dbReference>
<dbReference type="STRING" id="349095.SAMN05660299_00036"/>
<feature type="binding site" evidence="5">
    <location>
        <position position="79"/>
    </location>
    <ligand>
        <name>Zn(2+)</name>
        <dbReference type="ChEBI" id="CHEBI:29105"/>
    </ligand>
</feature>
<dbReference type="Proteomes" id="UP000199309">
    <property type="component" value="Unassembled WGS sequence"/>
</dbReference>
<evidence type="ECO:0000313" key="7">
    <source>
        <dbReference type="EMBL" id="SDM03491.1"/>
    </source>
</evidence>
<comment type="subunit">
    <text evidence="5">Homopolymer.</text>
</comment>
<feature type="binding site" evidence="5">
    <location>
        <position position="82"/>
    </location>
    <ligand>
        <name>Zn(2+)</name>
        <dbReference type="ChEBI" id="CHEBI:29105"/>
    </ligand>
</feature>